<dbReference type="AlphaFoldDB" id="A0A182W8Y4"/>
<accession>A0A182W8Y4</accession>
<dbReference type="SMART" id="SM00310">
    <property type="entry name" value="PTBI"/>
    <property type="match status" value="1"/>
</dbReference>
<dbReference type="InterPro" id="IPR011993">
    <property type="entry name" value="PH-like_dom_sf"/>
</dbReference>
<feature type="compositionally biased region" description="Polar residues" evidence="6">
    <location>
        <begin position="166"/>
        <end position="189"/>
    </location>
</feature>
<dbReference type="GO" id="GO:0005104">
    <property type="term" value="F:fibroblast growth factor receptor binding"/>
    <property type="evidence" value="ECO:0007669"/>
    <property type="project" value="TreeGrafter"/>
</dbReference>
<feature type="region of interest" description="Disordered" evidence="6">
    <location>
        <begin position="166"/>
        <end position="214"/>
    </location>
</feature>
<dbReference type="GO" id="GO:0016020">
    <property type="term" value="C:membrane"/>
    <property type="evidence" value="ECO:0007669"/>
    <property type="project" value="UniProtKB-SubCell"/>
</dbReference>
<feature type="region of interest" description="Disordered" evidence="6">
    <location>
        <begin position="226"/>
        <end position="245"/>
    </location>
</feature>
<dbReference type="Gene3D" id="2.30.29.30">
    <property type="entry name" value="Pleckstrin-homology domain (PH domain)/Phosphotyrosine-binding domain (PTB)"/>
    <property type="match status" value="1"/>
</dbReference>
<keyword evidence="9" id="KW-1185">Reference proteome</keyword>
<evidence type="ECO:0000259" key="7">
    <source>
        <dbReference type="PROSITE" id="PS51064"/>
    </source>
</evidence>
<evidence type="ECO:0000256" key="1">
    <source>
        <dbReference type="ARBA" id="ARBA00004370"/>
    </source>
</evidence>
<sequence>MGCINSKKDIKDVHSNIFHVINIDNEGTELWSGKLEVTRVELTLYRKGKEPTKWPLKCLRRYGYNVDQFSFEAGRRCTTGEGIYAFRCRRAEALFYTVQAYIQGRIYSDENTNPNDPYPIPVASNGPSVAARSVSQNNTATRSSGSGGGQGQQMQCTFVMNRTGMATSQSLSPNGTIHSNSNQSRSTDTLPMEGNYLEPTPNRSNASGTGQPHTITTRFQQGLRLSSVSSGPISPDITSPGSPNSMTNILEVTTLNPLPTSHTSGNVHQGVSNVYQEFPMKDSTMASLHHQHHQLLLHQHHVHHPVVAPIVTPLVGGLVRNSMDVPPQEPAPGASVLLNSSIATDIIPVAGSSGPTDTLICGSGEYDQQQPSTPDAIDPARLYMNVNITCSDVGSGAMTGCGKPKKPATFSSKSNSSLISISNINNNNSTNGGHNSTGSFDECQYQNVRTPTSITAIGGVCGAGMPLLPQNIVTGNMFAQFQRLNSAGGGPGQFSMDPNRFYENLELAELKAVSLRGRCSKPDIFSNVDLPLDHSEPCTPTATAANQRKVNYIVLDLDQSNSSHSIAGAAGPGANGTGILSPTGTVPGGMTNGNTIAGSVTSSANNFNNNNNNNNNNSTAINLNSVATGVGMCNSASGMALGSIATGPDHRSSSVSGISTNCGTGLCGGTPTNPSAGNVPPTSLGLLPPESPKKASLGYATIDFNKTVALSNSTTPSSELDSEGSRKTRHNSTVTPLARQSNSVSD</sequence>
<dbReference type="Proteomes" id="UP000075920">
    <property type="component" value="Unassembled WGS sequence"/>
</dbReference>
<dbReference type="SMART" id="SM01244">
    <property type="entry name" value="IRS"/>
    <property type="match status" value="1"/>
</dbReference>
<dbReference type="InterPro" id="IPR050996">
    <property type="entry name" value="Docking_Protein_DOK"/>
</dbReference>
<evidence type="ECO:0000256" key="3">
    <source>
        <dbReference type="ARBA" id="ARBA00022707"/>
    </source>
</evidence>
<reference evidence="9" key="1">
    <citation type="submission" date="2013-03" db="EMBL/GenBank/DDBJ databases">
        <title>The Genome Sequence of Anopheles minimus MINIMUS1.</title>
        <authorList>
            <consortium name="The Broad Institute Genomics Platform"/>
            <person name="Neafsey D.E."/>
            <person name="Walton C."/>
            <person name="Walker B."/>
            <person name="Young S.K."/>
            <person name="Zeng Q."/>
            <person name="Gargeya S."/>
            <person name="Fitzgerald M."/>
            <person name="Haas B."/>
            <person name="Abouelleil A."/>
            <person name="Allen A.W."/>
            <person name="Alvarado L."/>
            <person name="Arachchi H.M."/>
            <person name="Berlin A.M."/>
            <person name="Chapman S.B."/>
            <person name="Gainer-Dewar J."/>
            <person name="Goldberg J."/>
            <person name="Griggs A."/>
            <person name="Gujja S."/>
            <person name="Hansen M."/>
            <person name="Howarth C."/>
            <person name="Imamovic A."/>
            <person name="Ireland A."/>
            <person name="Larimer J."/>
            <person name="McCowan C."/>
            <person name="Murphy C."/>
            <person name="Pearson M."/>
            <person name="Poon T.W."/>
            <person name="Priest M."/>
            <person name="Roberts A."/>
            <person name="Saif S."/>
            <person name="Shea T."/>
            <person name="Sisk P."/>
            <person name="Sykes S."/>
            <person name="Wortman J."/>
            <person name="Nusbaum C."/>
            <person name="Birren B."/>
        </authorList>
    </citation>
    <scope>NUCLEOTIDE SEQUENCE [LARGE SCALE GENOMIC DNA]</scope>
    <source>
        <strain evidence="9">MINIMUS1</strain>
    </source>
</reference>
<proteinExistence type="predicted"/>
<dbReference type="GO" id="GO:0005737">
    <property type="term" value="C:cytoplasm"/>
    <property type="evidence" value="ECO:0007669"/>
    <property type="project" value="TreeGrafter"/>
</dbReference>
<reference evidence="8" key="2">
    <citation type="submission" date="2020-05" db="UniProtKB">
        <authorList>
            <consortium name="EnsemblMetazoa"/>
        </authorList>
    </citation>
    <scope>IDENTIFICATION</scope>
    <source>
        <strain evidence="8">MINIMUS1</strain>
    </source>
</reference>
<comment type="subcellular location">
    <subcellularLocation>
        <location evidence="1">Membrane</location>
    </subcellularLocation>
</comment>
<feature type="compositionally biased region" description="Polar residues" evidence="6">
    <location>
        <begin position="133"/>
        <end position="142"/>
    </location>
</feature>
<keyword evidence="2" id="KW-0597">Phosphoprotein</keyword>
<organism evidence="8 9">
    <name type="scientific">Anopheles minimus</name>
    <dbReference type="NCBI Taxonomy" id="112268"/>
    <lineage>
        <taxon>Eukaryota</taxon>
        <taxon>Metazoa</taxon>
        <taxon>Ecdysozoa</taxon>
        <taxon>Arthropoda</taxon>
        <taxon>Hexapoda</taxon>
        <taxon>Insecta</taxon>
        <taxon>Pterygota</taxon>
        <taxon>Neoptera</taxon>
        <taxon>Endopterygota</taxon>
        <taxon>Diptera</taxon>
        <taxon>Nematocera</taxon>
        <taxon>Culicoidea</taxon>
        <taxon>Culicidae</taxon>
        <taxon>Anophelinae</taxon>
        <taxon>Anopheles</taxon>
    </lineage>
</organism>
<dbReference type="InterPro" id="IPR002404">
    <property type="entry name" value="IRS_PTB"/>
</dbReference>
<keyword evidence="3" id="KW-0519">Myristate</keyword>
<keyword evidence="5" id="KW-0449">Lipoprotein</keyword>
<evidence type="ECO:0000313" key="8">
    <source>
        <dbReference type="EnsemblMetazoa" id="AMIN006808-PA"/>
    </source>
</evidence>
<dbReference type="PANTHER" id="PTHR21258:SF55">
    <property type="entry name" value="FI23523P1"/>
    <property type="match status" value="1"/>
</dbReference>
<dbReference type="PROSITE" id="PS51064">
    <property type="entry name" value="IRS_PTB"/>
    <property type="match status" value="1"/>
</dbReference>
<feature type="domain" description="IRS-type PTB" evidence="7">
    <location>
        <begin position="10"/>
        <end position="112"/>
    </location>
</feature>
<feature type="compositionally biased region" description="Polar residues" evidence="6">
    <location>
        <begin position="201"/>
        <end position="214"/>
    </location>
</feature>
<evidence type="ECO:0000256" key="5">
    <source>
        <dbReference type="ARBA" id="ARBA00023288"/>
    </source>
</evidence>
<dbReference type="GO" id="GO:0005068">
    <property type="term" value="F:transmembrane receptor protein tyrosine kinase adaptor activity"/>
    <property type="evidence" value="ECO:0007669"/>
    <property type="project" value="TreeGrafter"/>
</dbReference>
<evidence type="ECO:0000313" key="9">
    <source>
        <dbReference type="Proteomes" id="UP000075920"/>
    </source>
</evidence>
<dbReference type="InterPro" id="IPR038742">
    <property type="entry name" value="FRS2_PTB"/>
</dbReference>
<name>A0A182W8Y4_9DIPT</name>
<dbReference type="GO" id="GO:0008543">
    <property type="term" value="P:fibroblast growth factor receptor signaling pathway"/>
    <property type="evidence" value="ECO:0007669"/>
    <property type="project" value="TreeGrafter"/>
</dbReference>
<feature type="compositionally biased region" description="Polar residues" evidence="6">
    <location>
        <begin position="731"/>
        <end position="746"/>
    </location>
</feature>
<dbReference type="STRING" id="112268.A0A182W8Y4"/>
<keyword evidence="4" id="KW-0472">Membrane</keyword>
<feature type="region of interest" description="Disordered" evidence="6">
    <location>
        <begin position="111"/>
        <end position="153"/>
    </location>
</feature>
<dbReference type="PANTHER" id="PTHR21258">
    <property type="entry name" value="DOCKING PROTEIN RELATED"/>
    <property type="match status" value="1"/>
</dbReference>
<evidence type="ECO:0000256" key="4">
    <source>
        <dbReference type="ARBA" id="ARBA00023136"/>
    </source>
</evidence>
<protein>
    <submittedName>
        <fullName evidence="8">IRS-type PTB domain-containing protein</fullName>
    </submittedName>
</protein>
<dbReference type="CDD" id="cd01202">
    <property type="entry name" value="PTB_FRS2"/>
    <property type="match status" value="1"/>
</dbReference>
<dbReference type="SUPFAM" id="SSF50729">
    <property type="entry name" value="PH domain-like"/>
    <property type="match status" value="1"/>
</dbReference>
<feature type="region of interest" description="Disordered" evidence="6">
    <location>
        <begin position="708"/>
        <end position="746"/>
    </location>
</feature>
<dbReference type="Pfam" id="PF02174">
    <property type="entry name" value="IRS"/>
    <property type="match status" value="1"/>
</dbReference>
<feature type="compositionally biased region" description="Polar residues" evidence="6">
    <location>
        <begin position="708"/>
        <end position="719"/>
    </location>
</feature>
<evidence type="ECO:0000256" key="6">
    <source>
        <dbReference type="SAM" id="MobiDB-lite"/>
    </source>
</evidence>
<dbReference type="EnsemblMetazoa" id="AMIN006808-RA">
    <property type="protein sequence ID" value="AMIN006808-PA"/>
    <property type="gene ID" value="AMIN006808"/>
</dbReference>
<dbReference type="VEuPathDB" id="VectorBase:AMIN006808"/>
<evidence type="ECO:0000256" key="2">
    <source>
        <dbReference type="ARBA" id="ARBA00022553"/>
    </source>
</evidence>